<keyword evidence="4" id="KW-0472">Membrane</keyword>
<dbReference type="STRING" id="1789224.BFG52_03670"/>
<organism evidence="7 8">
    <name type="scientific">Acinetobacter larvae</name>
    <dbReference type="NCBI Taxonomy" id="1789224"/>
    <lineage>
        <taxon>Bacteria</taxon>
        <taxon>Pseudomonadati</taxon>
        <taxon>Pseudomonadota</taxon>
        <taxon>Gammaproteobacteria</taxon>
        <taxon>Moraxellales</taxon>
        <taxon>Moraxellaceae</taxon>
        <taxon>Acinetobacter</taxon>
    </lineage>
</organism>
<dbReference type="GO" id="GO:0009279">
    <property type="term" value="C:cell outer membrane"/>
    <property type="evidence" value="ECO:0007669"/>
    <property type="project" value="UniProtKB-SubCell"/>
</dbReference>
<comment type="similarity">
    <text evidence="2">Belongs to the MipA/OmpV family.</text>
</comment>
<evidence type="ECO:0000256" key="3">
    <source>
        <dbReference type="ARBA" id="ARBA00022729"/>
    </source>
</evidence>
<dbReference type="PANTHER" id="PTHR38776">
    <property type="entry name" value="MLTA-INTERACTING PROTEIN-RELATED"/>
    <property type="match status" value="1"/>
</dbReference>
<dbReference type="InterPro" id="IPR010583">
    <property type="entry name" value="MipA"/>
</dbReference>
<sequence length="256" mass="29635">MTKPSLFFLAHIIFLMMSLMVATLSSRWAHAEQQENTLTVGLNTSIDYQAYKGKTVTYTVLPMIFFDNDLFYAEGDEAGIYLINDENNELRLNAYYDGNSFSPHGEFQGVDRRDWSVMAGMSYLHITPYGGFKLQAAQDTLGRHRGQVFSVSYLAAFEQQPWLIYPEFGVQWVSKKYNQYYFAVNSREAADAKLQPYQLGSSVQPYASLVIDYRLNKRWDIFTNLNINYLSDKQYNSPMVKSRYDIEQNIGLNYTF</sequence>
<dbReference type="AlphaFoldDB" id="A0A1B2LXC9"/>
<proteinExistence type="inferred from homology"/>
<evidence type="ECO:0000256" key="4">
    <source>
        <dbReference type="ARBA" id="ARBA00023136"/>
    </source>
</evidence>
<comment type="subcellular location">
    <subcellularLocation>
        <location evidence="1">Cell outer membrane</location>
    </subcellularLocation>
</comment>
<dbReference type="Proteomes" id="UP000093391">
    <property type="component" value="Chromosome"/>
</dbReference>
<gene>
    <name evidence="7" type="ORF">BFG52_03670</name>
</gene>
<evidence type="ECO:0000256" key="1">
    <source>
        <dbReference type="ARBA" id="ARBA00004442"/>
    </source>
</evidence>
<dbReference type="PANTHER" id="PTHR38776:SF1">
    <property type="entry name" value="MLTA-INTERACTING PROTEIN-RELATED"/>
    <property type="match status" value="1"/>
</dbReference>
<dbReference type="Pfam" id="PF06629">
    <property type="entry name" value="MipA"/>
    <property type="match status" value="1"/>
</dbReference>
<dbReference type="EMBL" id="CP016895">
    <property type="protein sequence ID" value="AOA57539.1"/>
    <property type="molecule type" value="Genomic_DNA"/>
</dbReference>
<feature type="signal peptide" evidence="6">
    <location>
        <begin position="1"/>
        <end position="31"/>
    </location>
</feature>
<protein>
    <submittedName>
        <fullName evidence="7">MltA-interacting protein MipA</fullName>
    </submittedName>
</protein>
<evidence type="ECO:0000313" key="7">
    <source>
        <dbReference type="EMBL" id="AOA57539.1"/>
    </source>
</evidence>
<evidence type="ECO:0000313" key="8">
    <source>
        <dbReference type="Proteomes" id="UP000093391"/>
    </source>
</evidence>
<keyword evidence="3 6" id="KW-0732">Signal</keyword>
<reference evidence="7 8" key="1">
    <citation type="submission" date="2016-08" db="EMBL/GenBank/DDBJ databases">
        <authorList>
            <person name="Seilhamer J.J."/>
        </authorList>
    </citation>
    <scope>NUCLEOTIDE SEQUENCE [LARGE SCALE GENOMIC DNA]</scope>
    <source>
        <strain evidence="7 8">BRTC-1</strain>
    </source>
</reference>
<keyword evidence="5" id="KW-0998">Cell outer membrane</keyword>
<feature type="chain" id="PRO_5008539879" evidence="6">
    <location>
        <begin position="32"/>
        <end position="256"/>
    </location>
</feature>
<evidence type="ECO:0000256" key="5">
    <source>
        <dbReference type="ARBA" id="ARBA00023237"/>
    </source>
</evidence>
<evidence type="ECO:0000256" key="6">
    <source>
        <dbReference type="SAM" id="SignalP"/>
    </source>
</evidence>
<dbReference type="KEGG" id="ala:BFG52_03670"/>
<accession>A0A1B2LXC9</accession>
<evidence type="ECO:0000256" key="2">
    <source>
        <dbReference type="ARBA" id="ARBA00005722"/>
    </source>
</evidence>
<dbReference type="RefSeq" id="WP_067552783.1">
    <property type="nucleotide sequence ID" value="NZ_CP016895.1"/>
</dbReference>
<name>A0A1B2LXC9_9GAMM</name>
<keyword evidence="8" id="KW-1185">Reference proteome</keyword>